<reference evidence="1 2" key="1">
    <citation type="submission" date="2018-04" db="EMBL/GenBank/DDBJ databases">
        <title>Adhaeribacter sp. HMF7616 genome sequencing and assembly.</title>
        <authorList>
            <person name="Kang H."/>
            <person name="Kang J."/>
            <person name="Cha I."/>
            <person name="Kim H."/>
            <person name="Joh K."/>
        </authorList>
    </citation>
    <scope>NUCLEOTIDE SEQUENCE [LARGE SCALE GENOMIC DNA]</scope>
    <source>
        <strain evidence="1 2">HMF7616</strain>
    </source>
</reference>
<dbReference type="AlphaFoldDB" id="A0A369QII6"/>
<evidence type="ECO:0000313" key="2">
    <source>
        <dbReference type="Proteomes" id="UP000253919"/>
    </source>
</evidence>
<protein>
    <submittedName>
        <fullName evidence="1">Uncharacterized protein</fullName>
    </submittedName>
</protein>
<proteinExistence type="predicted"/>
<keyword evidence="2" id="KW-1185">Reference proteome</keyword>
<accession>A0A369QII6</accession>
<evidence type="ECO:0000313" key="1">
    <source>
        <dbReference type="EMBL" id="RDC64222.1"/>
    </source>
</evidence>
<dbReference type="EMBL" id="QASA01000001">
    <property type="protein sequence ID" value="RDC64222.1"/>
    <property type="molecule type" value="Genomic_DNA"/>
</dbReference>
<name>A0A369QII6_9BACT</name>
<sequence length="58" mass="6513">MENKLQHANAQQADNKKIVVPCSMCSGNHEKHVPNCPNDYTVFAMLLKDGVDGDPRRF</sequence>
<gene>
    <name evidence="1" type="ORF">AHMF7616_02834</name>
</gene>
<comment type="caution">
    <text evidence="1">The sequence shown here is derived from an EMBL/GenBank/DDBJ whole genome shotgun (WGS) entry which is preliminary data.</text>
</comment>
<dbReference type="Proteomes" id="UP000253919">
    <property type="component" value="Unassembled WGS sequence"/>
</dbReference>
<organism evidence="1 2">
    <name type="scientific">Adhaeribacter pallidiroseus</name>
    <dbReference type="NCBI Taxonomy" id="2072847"/>
    <lineage>
        <taxon>Bacteria</taxon>
        <taxon>Pseudomonadati</taxon>
        <taxon>Bacteroidota</taxon>
        <taxon>Cytophagia</taxon>
        <taxon>Cytophagales</taxon>
        <taxon>Hymenobacteraceae</taxon>
        <taxon>Adhaeribacter</taxon>
    </lineage>
</organism>